<dbReference type="Gene3D" id="2.70.98.10">
    <property type="match status" value="1"/>
</dbReference>
<feature type="binding site" evidence="8">
    <location>
        <begin position="194"/>
        <end position="196"/>
    </location>
    <ligand>
        <name>beta-D-galactose</name>
        <dbReference type="ChEBI" id="CHEBI:27667"/>
    </ligand>
</feature>
<proteinExistence type="evidence at transcript level"/>
<dbReference type="NCBIfam" id="NF008277">
    <property type="entry name" value="PRK11055.1"/>
    <property type="match status" value="1"/>
</dbReference>
<evidence type="ECO:0000256" key="3">
    <source>
        <dbReference type="ARBA" id="ARBA00023235"/>
    </source>
</evidence>
<dbReference type="GO" id="GO:0006006">
    <property type="term" value="P:glucose metabolic process"/>
    <property type="evidence" value="ECO:0007669"/>
    <property type="project" value="TreeGrafter"/>
</dbReference>
<dbReference type="InterPro" id="IPR014718">
    <property type="entry name" value="GH-type_carb-bd"/>
</dbReference>
<dbReference type="AlphaFoldDB" id="A0A7L9QE11"/>
<feature type="chain" id="PRO_5029508304" description="Aldose 1-epimerase" evidence="9">
    <location>
        <begin position="28"/>
        <end position="392"/>
    </location>
</feature>
<dbReference type="InterPro" id="IPR015443">
    <property type="entry name" value="Aldose_1-epimerase"/>
</dbReference>
<dbReference type="EMBL" id="MT438856">
    <property type="protein sequence ID" value="QOL01103.1"/>
    <property type="molecule type" value="mRNA"/>
</dbReference>
<evidence type="ECO:0000256" key="7">
    <source>
        <dbReference type="PIRSR" id="PIRSR005096-2"/>
    </source>
</evidence>
<feature type="active site" description="Proton donor" evidence="6">
    <location>
        <position position="194"/>
    </location>
</feature>
<dbReference type="GO" id="GO:0033499">
    <property type="term" value="P:galactose catabolic process via UDP-galactose, Leloir pathway"/>
    <property type="evidence" value="ECO:0007669"/>
    <property type="project" value="TreeGrafter"/>
</dbReference>
<feature type="active site" description="Proton acceptor" evidence="6">
    <location>
        <position position="343"/>
    </location>
</feature>
<dbReference type="CDD" id="cd09019">
    <property type="entry name" value="galactose_mutarotase_like"/>
    <property type="match status" value="1"/>
</dbReference>
<comment type="similarity">
    <text evidence="2 5">Belongs to the aldose epimerase family.</text>
</comment>
<dbReference type="Pfam" id="PF01263">
    <property type="entry name" value="Aldose_epim"/>
    <property type="match status" value="1"/>
</dbReference>
<organism evidence="10">
    <name type="scientific">Pseudococcomyxa simplex</name>
    <dbReference type="NCBI Taxonomy" id="464287"/>
    <lineage>
        <taxon>Eukaryota</taxon>
        <taxon>Viridiplantae</taxon>
        <taxon>Chlorophyta</taxon>
        <taxon>core chlorophytes</taxon>
        <taxon>Trebouxiophyceae</taxon>
        <taxon>Chlorellales</taxon>
        <taxon>Oocystaceae</taxon>
        <taxon>Pseudococcomyxa</taxon>
    </lineage>
</organism>
<keyword evidence="9" id="KW-0732">Signal</keyword>
<evidence type="ECO:0000256" key="2">
    <source>
        <dbReference type="ARBA" id="ARBA00006206"/>
    </source>
</evidence>
<comment type="pathway">
    <text evidence="1 5">Carbohydrate metabolism; hexose metabolism.</text>
</comment>
<dbReference type="PANTHER" id="PTHR10091">
    <property type="entry name" value="ALDOSE-1-EPIMERASE"/>
    <property type="match status" value="1"/>
</dbReference>
<protein>
    <recommendedName>
        <fullName evidence="5">Aldose 1-epimerase</fullName>
        <ecNumber evidence="5">5.1.3.3</ecNumber>
    </recommendedName>
</protein>
<feature type="binding site" evidence="7">
    <location>
        <position position="265"/>
    </location>
    <ligand>
        <name>beta-D-galactose</name>
        <dbReference type="ChEBI" id="CHEBI:27667"/>
    </ligand>
</feature>
<evidence type="ECO:0000313" key="10">
    <source>
        <dbReference type="EMBL" id="QOL01103.1"/>
    </source>
</evidence>
<dbReference type="GO" id="GO:0004034">
    <property type="term" value="F:aldose 1-epimerase activity"/>
    <property type="evidence" value="ECO:0007669"/>
    <property type="project" value="UniProtKB-EC"/>
</dbReference>
<reference evidence="10" key="1">
    <citation type="journal article" date="2020" name="Microb. Ecol.">
        <title>The Under-explored Extracellular Proteome of Aero-Terrestrial Microalgae Provides Clues on Different Mechanisms of Desiccation Tolerance in Non-Model Organisms.</title>
        <authorList>
            <person name="Gonzalez-Hourcade M."/>
            <person name="Del Campo E.M."/>
            <person name="Casano L.M."/>
        </authorList>
    </citation>
    <scope>NUCLEOTIDE SEQUENCE</scope>
    <source>
        <strain evidence="10">SAG 216-12</strain>
    </source>
</reference>
<dbReference type="InterPro" id="IPR011013">
    <property type="entry name" value="Gal_mutarotase_sf_dom"/>
</dbReference>
<name>A0A7L9QE11_9CHLO</name>
<dbReference type="UniPathway" id="UPA00242"/>
<evidence type="ECO:0000256" key="8">
    <source>
        <dbReference type="PIRSR" id="PIRSR005096-3"/>
    </source>
</evidence>
<evidence type="ECO:0000256" key="1">
    <source>
        <dbReference type="ARBA" id="ARBA00005028"/>
    </source>
</evidence>
<keyword evidence="4 5" id="KW-0119">Carbohydrate metabolism</keyword>
<feature type="binding site" evidence="8">
    <location>
        <begin position="96"/>
        <end position="97"/>
    </location>
    <ligand>
        <name>beta-D-galactose</name>
        <dbReference type="ChEBI" id="CHEBI:27667"/>
    </ligand>
</feature>
<dbReference type="PIRSF" id="PIRSF005096">
    <property type="entry name" value="GALM"/>
    <property type="match status" value="1"/>
</dbReference>
<accession>A0A7L9QE11</accession>
<feature type="signal peptide" evidence="9">
    <location>
        <begin position="1"/>
        <end position="27"/>
    </location>
</feature>
<evidence type="ECO:0000256" key="9">
    <source>
        <dbReference type="SAM" id="SignalP"/>
    </source>
</evidence>
<evidence type="ECO:0000256" key="4">
    <source>
        <dbReference type="ARBA" id="ARBA00023277"/>
    </source>
</evidence>
<dbReference type="GO" id="GO:0030246">
    <property type="term" value="F:carbohydrate binding"/>
    <property type="evidence" value="ECO:0007669"/>
    <property type="project" value="InterPro"/>
</dbReference>
<evidence type="ECO:0000256" key="6">
    <source>
        <dbReference type="PIRSR" id="PIRSR005096-1"/>
    </source>
</evidence>
<evidence type="ECO:0000256" key="5">
    <source>
        <dbReference type="PIRNR" id="PIRNR005096"/>
    </source>
</evidence>
<dbReference type="SUPFAM" id="SSF74650">
    <property type="entry name" value="Galactose mutarotase-like"/>
    <property type="match status" value="1"/>
</dbReference>
<dbReference type="PANTHER" id="PTHR10091:SF0">
    <property type="entry name" value="GALACTOSE MUTAROTASE"/>
    <property type="match status" value="1"/>
</dbReference>
<comment type="catalytic activity">
    <reaction evidence="5">
        <text>alpha-D-glucose = beta-D-glucose</text>
        <dbReference type="Rhea" id="RHEA:10264"/>
        <dbReference type="ChEBI" id="CHEBI:15903"/>
        <dbReference type="ChEBI" id="CHEBI:17925"/>
        <dbReference type="EC" id="5.1.3.3"/>
    </reaction>
</comment>
<keyword evidence="3 5" id="KW-0413">Isomerase</keyword>
<sequence>MAGGQLRTSLLLTIATVCLSWSANAQADTDPYTAVVLRNANGVQADILPIGGTIHRLLVPDANGKADDIVLGFDDAKTYQRGNSPYFGGIVGRVANRIANGSFVVDGQRYTTDKNDRGNTLHGGFNPFFENNTWTIEEASNKEVRLSLLSPDGTQGFPGNLNVTATYTLSDDNTLQLVMEATTDKTTPVNLAQHSYFNLNGQARDTVLNHVVYINGLYVTPTDLNQIPNGELAAVKGSPFDFTHPHSIGERIGAVTFPPPFGGYDHNWALFGLGTDAASKTFDGVVSEEPKLAASVYSTLSGRAMDLSTNAPGLQFYSGNNLNGSLAGKGAYLYPQHGGFAMESQVWPDFVNKPSFPQSILSPGQLYRHIWSLKFYNHTAAPAPGVQTASIP</sequence>
<dbReference type="EC" id="5.1.3.3" evidence="5"/>
<dbReference type="InterPro" id="IPR008183">
    <property type="entry name" value="Aldose_1/G6P_1-epimerase"/>
</dbReference>
<dbReference type="InterPro" id="IPR047215">
    <property type="entry name" value="Galactose_mutarotase-like"/>
</dbReference>